<accession>A0A401TJ40</accession>
<sequence length="73" mass="8529">MILGAPEPLTQAQGDPRLCLSAPSPSPVTHSPFLNRYYIPEKKILRNKYVVRILDWLLMRKWLFKHLTDRGIQ</sequence>
<gene>
    <name evidence="1" type="ORF">chiPu_0026826</name>
</gene>
<comment type="caution">
    <text evidence="1">The sequence shown here is derived from an EMBL/GenBank/DDBJ whole genome shotgun (WGS) entry which is preliminary data.</text>
</comment>
<protein>
    <submittedName>
        <fullName evidence="1">Uncharacterized protein</fullName>
    </submittedName>
</protein>
<proteinExistence type="predicted"/>
<feature type="non-terminal residue" evidence="1">
    <location>
        <position position="73"/>
    </location>
</feature>
<name>A0A401TJ40_CHIPU</name>
<dbReference type="AlphaFoldDB" id="A0A401TJ40"/>
<evidence type="ECO:0000313" key="1">
    <source>
        <dbReference type="EMBL" id="GCC42623.1"/>
    </source>
</evidence>
<evidence type="ECO:0000313" key="2">
    <source>
        <dbReference type="Proteomes" id="UP000287033"/>
    </source>
</evidence>
<organism evidence="1 2">
    <name type="scientific">Chiloscyllium punctatum</name>
    <name type="common">Brownbanded bambooshark</name>
    <name type="synonym">Hemiscyllium punctatum</name>
    <dbReference type="NCBI Taxonomy" id="137246"/>
    <lineage>
        <taxon>Eukaryota</taxon>
        <taxon>Metazoa</taxon>
        <taxon>Chordata</taxon>
        <taxon>Craniata</taxon>
        <taxon>Vertebrata</taxon>
        <taxon>Chondrichthyes</taxon>
        <taxon>Elasmobranchii</taxon>
        <taxon>Galeomorphii</taxon>
        <taxon>Galeoidea</taxon>
        <taxon>Orectolobiformes</taxon>
        <taxon>Hemiscylliidae</taxon>
        <taxon>Chiloscyllium</taxon>
    </lineage>
</organism>
<dbReference type="OrthoDB" id="1058301at2759"/>
<reference evidence="1 2" key="1">
    <citation type="journal article" date="2018" name="Nat. Ecol. Evol.">
        <title>Shark genomes provide insights into elasmobranch evolution and the origin of vertebrates.</title>
        <authorList>
            <person name="Hara Y"/>
            <person name="Yamaguchi K"/>
            <person name="Onimaru K"/>
            <person name="Kadota M"/>
            <person name="Koyanagi M"/>
            <person name="Keeley SD"/>
            <person name="Tatsumi K"/>
            <person name="Tanaka K"/>
            <person name="Motone F"/>
            <person name="Kageyama Y"/>
            <person name="Nozu R"/>
            <person name="Adachi N"/>
            <person name="Nishimura O"/>
            <person name="Nakagawa R"/>
            <person name="Tanegashima C"/>
            <person name="Kiyatake I"/>
            <person name="Matsumoto R"/>
            <person name="Murakumo K"/>
            <person name="Nishida K"/>
            <person name="Terakita A"/>
            <person name="Kuratani S"/>
            <person name="Sato K"/>
            <person name="Hyodo S Kuraku.S."/>
        </authorList>
    </citation>
    <scope>NUCLEOTIDE SEQUENCE [LARGE SCALE GENOMIC DNA]</scope>
</reference>
<keyword evidence="2" id="KW-1185">Reference proteome</keyword>
<dbReference type="EMBL" id="BEZZ01088194">
    <property type="protein sequence ID" value="GCC42623.1"/>
    <property type="molecule type" value="Genomic_DNA"/>
</dbReference>
<dbReference type="Proteomes" id="UP000287033">
    <property type="component" value="Unassembled WGS sequence"/>
</dbReference>